<evidence type="ECO:0000259" key="1">
    <source>
        <dbReference type="Pfam" id="PF02602"/>
    </source>
</evidence>
<keyword evidence="3" id="KW-1185">Reference proteome</keyword>
<accession>A0A844YWM5</accession>
<proteinExistence type="predicted"/>
<comment type="caution">
    <text evidence="2">The sequence shown here is derived from an EMBL/GenBank/DDBJ whole genome shotgun (WGS) entry which is preliminary data.</text>
</comment>
<dbReference type="CDD" id="cd06578">
    <property type="entry name" value="HemD"/>
    <property type="match status" value="1"/>
</dbReference>
<dbReference type="EMBL" id="WTYV01000002">
    <property type="protein sequence ID" value="MXO71231.1"/>
    <property type="molecule type" value="Genomic_DNA"/>
</dbReference>
<feature type="domain" description="Tetrapyrrole biosynthesis uroporphyrinogen III synthase" evidence="1">
    <location>
        <begin position="16"/>
        <end position="217"/>
    </location>
</feature>
<gene>
    <name evidence="2" type="ORF">GRI99_06205</name>
</gene>
<name>A0A844YWM5_9SPHN</name>
<dbReference type="OrthoDB" id="7424801at2"/>
<dbReference type="InterPro" id="IPR003754">
    <property type="entry name" value="4pyrrol_synth_uPrphyn_synth"/>
</dbReference>
<organism evidence="2 3">
    <name type="scientific">Alteraurantiacibacter buctensis</name>
    <dbReference type="NCBI Taxonomy" id="1503981"/>
    <lineage>
        <taxon>Bacteria</taxon>
        <taxon>Pseudomonadati</taxon>
        <taxon>Pseudomonadota</taxon>
        <taxon>Alphaproteobacteria</taxon>
        <taxon>Sphingomonadales</taxon>
        <taxon>Erythrobacteraceae</taxon>
        <taxon>Alteraurantiacibacter</taxon>
    </lineage>
</organism>
<dbReference type="Proteomes" id="UP000466966">
    <property type="component" value="Unassembled WGS sequence"/>
</dbReference>
<dbReference type="InterPro" id="IPR036108">
    <property type="entry name" value="4pyrrol_syn_uPrphyn_synt_sf"/>
</dbReference>
<dbReference type="GO" id="GO:0004852">
    <property type="term" value="F:uroporphyrinogen-III synthase activity"/>
    <property type="evidence" value="ECO:0007669"/>
    <property type="project" value="InterPro"/>
</dbReference>
<dbReference type="Gene3D" id="3.40.50.10090">
    <property type="match status" value="1"/>
</dbReference>
<sequence length="225" mass="23660">MKPVVVMRPARGSASTVRLAAAQGLEVRAFPLSTIDPVAWDPPAPETVDALLLGSANALRHAGPALALYRDKPAFVVGSTTAMAARRAGLRVQLAGEGGLQQVIDAVPHRDTRLLRLAAREHVTLDLPPGISMDTRIVYETQHLPAPPGLAELLRTPALVLLHSAGLATHFVAECDRLGIARQLISLAALGPRIVAAAGDGWAEVRSAAKPAEADLLALAREMCQ</sequence>
<reference evidence="2 3" key="1">
    <citation type="submission" date="2019-12" db="EMBL/GenBank/DDBJ databases">
        <title>Genomic-based taxomic classification of the family Erythrobacteraceae.</title>
        <authorList>
            <person name="Xu L."/>
        </authorList>
    </citation>
    <scope>NUCLEOTIDE SEQUENCE [LARGE SCALE GENOMIC DNA]</scope>
    <source>
        <strain evidence="2 3">M0322</strain>
    </source>
</reference>
<dbReference type="Pfam" id="PF02602">
    <property type="entry name" value="HEM4"/>
    <property type="match status" value="1"/>
</dbReference>
<evidence type="ECO:0000313" key="2">
    <source>
        <dbReference type="EMBL" id="MXO71231.1"/>
    </source>
</evidence>
<evidence type="ECO:0000313" key="3">
    <source>
        <dbReference type="Proteomes" id="UP000466966"/>
    </source>
</evidence>
<dbReference type="AlphaFoldDB" id="A0A844YWM5"/>
<dbReference type="GO" id="GO:0033014">
    <property type="term" value="P:tetrapyrrole biosynthetic process"/>
    <property type="evidence" value="ECO:0007669"/>
    <property type="project" value="InterPro"/>
</dbReference>
<dbReference type="RefSeq" id="WP_160771169.1">
    <property type="nucleotide sequence ID" value="NZ_WTYV01000002.1"/>
</dbReference>
<protein>
    <submittedName>
        <fullName evidence="2">Uroporphyrinogen-III synthase</fullName>
    </submittedName>
</protein>
<dbReference type="SUPFAM" id="SSF69618">
    <property type="entry name" value="HemD-like"/>
    <property type="match status" value="1"/>
</dbReference>